<reference evidence="2" key="1">
    <citation type="journal article" date="2020" name="Stud. Mycol.">
        <title>101 Dothideomycetes genomes: a test case for predicting lifestyles and emergence of pathogens.</title>
        <authorList>
            <person name="Haridas S."/>
            <person name="Albert R."/>
            <person name="Binder M."/>
            <person name="Bloem J."/>
            <person name="Labutti K."/>
            <person name="Salamov A."/>
            <person name="Andreopoulos B."/>
            <person name="Baker S."/>
            <person name="Barry K."/>
            <person name="Bills G."/>
            <person name="Bluhm B."/>
            <person name="Cannon C."/>
            <person name="Castanera R."/>
            <person name="Culley D."/>
            <person name="Daum C."/>
            <person name="Ezra D."/>
            <person name="Gonzalez J."/>
            <person name="Henrissat B."/>
            <person name="Kuo A."/>
            <person name="Liang C."/>
            <person name="Lipzen A."/>
            <person name="Lutzoni F."/>
            <person name="Magnuson J."/>
            <person name="Mondo S."/>
            <person name="Nolan M."/>
            <person name="Ohm R."/>
            <person name="Pangilinan J."/>
            <person name="Park H.-J."/>
            <person name="Ramirez L."/>
            <person name="Alfaro M."/>
            <person name="Sun H."/>
            <person name="Tritt A."/>
            <person name="Yoshinaga Y."/>
            <person name="Zwiers L.-H."/>
            <person name="Turgeon B."/>
            <person name="Goodwin S."/>
            <person name="Spatafora J."/>
            <person name="Crous P."/>
            <person name="Grigoriev I."/>
        </authorList>
    </citation>
    <scope>NUCLEOTIDE SEQUENCE</scope>
    <source>
        <strain evidence="2">CBS 110217</strain>
    </source>
</reference>
<feature type="transmembrane region" description="Helical" evidence="1">
    <location>
        <begin position="74"/>
        <end position="99"/>
    </location>
</feature>
<keyword evidence="1" id="KW-1133">Transmembrane helix</keyword>
<evidence type="ECO:0000313" key="2">
    <source>
        <dbReference type="EMBL" id="KAF2024228.1"/>
    </source>
</evidence>
<comment type="caution">
    <text evidence="2">The sequence shown here is derived from an EMBL/GenBank/DDBJ whole genome shotgun (WGS) entry which is preliminary data.</text>
</comment>
<sequence>MAPYPVYPYIPKNITTPSTTPTLTNFTWPSPLPSPSTISSNLTNPTIVAHVSVPNPTPTLISGEAGTSPSTPGIVAIIAAVVFLFGGLAWFAWHALITLPRRKKMLIKERRRQRRADRREDAEGL</sequence>
<keyword evidence="3" id="KW-1185">Reference proteome</keyword>
<evidence type="ECO:0000256" key="1">
    <source>
        <dbReference type="SAM" id="Phobius"/>
    </source>
</evidence>
<dbReference type="Proteomes" id="UP000799777">
    <property type="component" value="Unassembled WGS sequence"/>
</dbReference>
<keyword evidence="1" id="KW-0812">Transmembrane</keyword>
<keyword evidence="1" id="KW-0472">Membrane</keyword>
<protein>
    <recommendedName>
        <fullName evidence="4">Transmembrane protein</fullName>
    </recommendedName>
</protein>
<dbReference type="AlphaFoldDB" id="A0A9P4LGC7"/>
<name>A0A9P4LGC7_9PLEO</name>
<accession>A0A9P4LGC7</accession>
<gene>
    <name evidence="2" type="ORF">EK21DRAFT_94246</name>
</gene>
<proteinExistence type="predicted"/>
<evidence type="ECO:0008006" key="4">
    <source>
        <dbReference type="Google" id="ProtNLM"/>
    </source>
</evidence>
<evidence type="ECO:0000313" key="3">
    <source>
        <dbReference type="Proteomes" id="UP000799777"/>
    </source>
</evidence>
<dbReference type="EMBL" id="ML978303">
    <property type="protein sequence ID" value="KAF2024228.1"/>
    <property type="molecule type" value="Genomic_DNA"/>
</dbReference>
<dbReference type="OrthoDB" id="3799993at2759"/>
<organism evidence="2 3">
    <name type="scientific">Setomelanomma holmii</name>
    <dbReference type="NCBI Taxonomy" id="210430"/>
    <lineage>
        <taxon>Eukaryota</taxon>
        <taxon>Fungi</taxon>
        <taxon>Dikarya</taxon>
        <taxon>Ascomycota</taxon>
        <taxon>Pezizomycotina</taxon>
        <taxon>Dothideomycetes</taxon>
        <taxon>Pleosporomycetidae</taxon>
        <taxon>Pleosporales</taxon>
        <taxon>Pleosporineae</taxon>
        <taxon>Phaeosphaeriaceae</taxon>
        <taxon>Setomelanomma</taxon>
    </lineage>
</organism>